<reference evidence="8 9" key="1">
    <citation type="submission" date="2015-11" db="EMBL/GenBank/DDBJ databases">
        <title>Draft genome sequences of new species of the genus Lactobacillus isolated from orchardgrass silage.</title>
        <authorList>
            <person name="Tohno M."/>
            <person name="Tanizawa Y."/>
            <person name="Arita M."/>
        </authorList>
    </citation>
    <scope>NUCLEOTIDE SEQUENCE [LARGE SCALE GENOMIC DNA]</scope>
    <source>
        <strain evidence="8 9">IWT30</strain>
    </source>
</reference>
<feature type="binding site" evidence="7">
    <location>
        <position position="78"/>
    </location>
    <ligand>
        <name>substrate</name>
    </ligand>
</feature>
<dbReference type="InterPro" id="IPR027417">
    <property type="entry name" value="P-loop_NTPase"/>
</dbReference>
<dbReference type="GO" id="GO:0000287">
    <property type="term" value="F:magnesium ion binding"/>
    <property type="evidence" value="ECO:0007669"/>
    <property type="project" value="UniProtKB-UniRule"/>
</dbReference>
<dbReference type="SUPFAM" id="SSF52540">
    <property type="entry name" value="P-loop containing nucleoside triphosphate hydrolases"/>
    <property type="match status" value="1"/>
</dbReference>
<dbReference type="Pfam" id="PF01202">
    <property type="entry name" value="SKI"/>
    <property type="match status" value="1"/>
</dbReference>
<name>A0A1Z5IE73_9LACO</name>
<comment type="similarity">
    <text evidence="7">Belongs to the shikimate kinase family.</text>
</comment>
<evidence type="ECO:0000313" key="9">
    <source>
        <dbReference type="Proteomes" id="UP000198374"/>
    </source>
</evidence>
<dbReference type="UniPathway" id="UPA00053">
    <property type="reaction ID" value="UER00088"/>
</dbReference>
<evidence type="ECO:0000256" key="2">
    <source>
        <dbReference type="ARBA" id="ARBA00022679"/>
    </source>
</evidence>
<comment type="subunit">
    <text evidence="7">Monomer.</text>
</comment>
<comment type="catalytic activity">
    <reaction evidence="7">
        <text>shikimate + ATP = 3-phosphoshikimate + ADP + H(+)</text>
        <dbReference type="Rhea" id="RHEA:13121"/>
        <dbReference type="ChEBI" id="CHEBI:15378"/>
        <dbReference type="ChEBI" id="CHEBI:30616"/>
        <dbReference type="ChEBI" id="CHEBI:36208"/>
        <dbReference type="ChEBI" id="CHEBI:145989"/>
        <dbReference type="ChEBI" id="CHEBI:456216"/>
        <dbReference type="EC" id="2.7.1.71"/>
    </reaction>
</comment>
<dbReference type="GO" id="GO:0004765">
    <property type="term" value="F:shikimate kinase activity"/>
    <property type="evidence" value="ECO:0007669"/>
    <property type="project" value="UniProtKB-UniRule"/>
</dbReference>
<comment type="caution">
    <text evidence="7">Lacks conserved residue(s) required for the propagation of feature annotation.</text>
</comment>
<accession>A0A1Z5IE73</accession>
<keyword evidence="6 7" id="KW-0057">Aromatic amino acid biosynthesis</keyword>
<feature type="binding site" evidence="7">
    <location>
        <position position="135"/>
    </location>
    <ligand>
        <name>substrate</name>
    </ligand>
</feature>
<dbReference type="EMBL" id="BCMF01000009">
    <property type="protein sequence ID" value="GAW99948.1"/>
    <property type="molecule type" value="Genomic_DNA"/>
</dbReference>
<dbReference type="RefSeq" id="WP_089109733.1">
    <property type="nucleotide sequence ID" value="NZ_BCMF01000009.1"/>
</dbReference>
<keyword evidence="2 7" id="KW-0808">Transferase</keyword>
<dbReference type="GO" id="GO:0005829">
    <property type="term" value="C:cytosol"/>
    <property type="evidence" value="ECO:0007669"/>
    <property type="project" value="TreeGrafter"/>
</dbReference>
<dbReference type="GO" id="GO:0009073">
    <property type="term" value="P:aromatic amino acid family biosynthetic process"/>
    <property type="evidence" value="ECO:0007669"/>
    <property type="project" value="UniProtKB-KW"/>
</dbReference>
<evidence type="ECO:0000313" key="8">
    <source>
        <dbReference type="EMBL" id="GAW99948.1"/>
    </source>
</evidence>
<keyword evidence="7" id="KW-0479">Metal-binding</keyword>
<keyword evidence="1 7" id="KW-0028">Amino-acid biosynthesis</keyword>
<dbReference type="PANTHER" id="PTHR21087:SF16">
    <property type="entry name" value="SHIKIMATE KINASE 1, CHLOROPLASTIC"/>
    <property type="match status" value="1"/>
</dbReference>
<feature type="binding site" evidence="7">
    <location>
        <position position="117"/>
    </location>
    <ligand>
        <name>ATP</name>
        <dbReference type="ChEBI" id="CHEBI:30616"/>
    </ligand>
</feature>
<keyword evidence="5 7" id="KW-0067">ATP-binding</keyword>
<dbReference type="OrthoDB" id="9800332at2"/>
<evidence type="ECO:0000256" key="1">
    <source>
        <dbReference type="ARBA" id="ARBA00022605"/>
    </source>
</evidence>
<protein>
    <recommendedName>
        <fullName evidence="7">Shikimate kinase</fullName>
        <shortName evidence="7">SK</shortName>
        <ecNumber evidence="7">2.7.1.71</ecNumber>
    </recommendedName>
</protein>
<sequence length="175" mass="19102">MRAILVGFMGSGKTTVGELLAQRLDLKHRDLDDIIVERAGKSIQQIFDDEGEPAFRQLEHEVLADTLANGKGILSTGGGTPIQAANYDLLRKSDVPVILLNVKPETVLSRLTDDGQRPLVKELGADGLLGLKEKRDARYHDVSDIEIDTDDLTPIEVVDAILASVNFKNCGHDTM</sequence>
<feature type="binding site" evidence="7">
    <location>
        <position position="56"/>
    </location>
    <ligand>
        <name>substrate</name>
    </ligand>
</feature>
<dbReference type="GO" id="GO:0008652">
    <property type="term" value="P:amino acid biosynthetic process"/>
    <property type="evidence" value="ECO:0007669"/>
    <property type="project" value="UniProtKB-KW"/>
</dbReference>
<comment type="function">
    <text evidence="7">Catalyzes the specific phosphorylation of the 3-hydroxyl group of shikimic acid using ATP as a cosubstrate.</text>
</comment>
<comment type="cofactor">
    <cofactor evidence="7">
        <name>Mg(2+)</name>
        <dbReference type="ChEBI" id="CHEBI:18420"/>
    </cofactor>
    <text evidence="7">Binds 1 Mg(2+) ion per subunit.</text>
</comment>
<dbReference type="GO" id="GO:0009423">
    <property type="term" value="P:chorismate biosynthetic process"/>
    <property type="evidence" value="ECO:0007669"/>
    <property type="project" value="UniProtKB-UniRule"/>
</dbReference>
<keyword evidence="3 7" id="KW-0547">Nucleotide-binding</keyword>
<evidence type="ECO:0000256" key="3">
    <source>
        <dbReference type="ARBA" id="ARBA00022741"/>
    </source>
</evidence>
<evidence type="ECO:0000256" key="4">
    <source>
        <dbReference type="ARBA" id="ARBA00022777"/>
    </source>
</evidence>
<feature type="binding site" evidence="7">
    <location>
        <begin position="10"/>
        <end position="15"/>
    </location>
    <ligand>
        <name>ATP</name>
        <dbReference type="ChEBI" id="CHEBI:30616"/>
    </ligand>
</feature>
<dbReference type="AlphaFoldDB" id="A0A1Z5IE73"/>
<keyword evidence="4 7" id="KW-0418">Kinase</keyword>
<dbReference type="EC" id="2.7.1.71" evidence="7"/>
<dbReference type="CDD" id="cd00464">
    <property type="entry name" value="SK"/>
    <property type="match status" value="1"/>
</dbReference>
<dbReference type="PRINTS" id="PR01100">
    <property type="entry name" value="SHIKIMTKNASE"/>
</dbReference>
<keyword evidence="7" id="KW-0460">Magnesium</keyword>
<proteinExistence type="inferred from homology"/>
<comment type="subcellular location">
    <subcellularLocation>
        <location evidence="7">Cytoplasm</location>
    </subcellularLocation>
</comment>
<gene>
    <name evidence="7 8" type="primary">aroK</name>
    <name evidence="8" type="ORF">IWT30_01928</name>
</gene>
<comment type="pathway">
    <text evidence="7">Metabolic intermediate biosynthesis; chorismate biosynthesis; chorismate from D-erythrose 4-phosphate and phosphoenolpyruvate: step 5/7.</text>
</comment>
<evidence type="ECO:0000256" key="6">
    <source>
        <dbReference type="ARBA" id="ARBA00023141"/>
    </source>
</evidence>
<comment type="caution">
    <text evidence="8">The sequence shown here is derived from an EMBL/GenBank/DDBJ whole genome shotgun (WGS) entry which is preliminary data.</text>
</comment>
<dbReference type="GO" id="GO:0005524">
    <property type="term" value="F:ATP binding"/>
    <property type="evidence" value="ECO:0007669"/>
    <property type="project" value="UniProtKB-UniRule"/>
</dbReference>
<organism evidence="8 9">
    <name type="scientific">Secundilactobacillus mixtipabuli</name>
    <dbReference type="NCBI Taxonomy" id="1435342"/>
    <lineage>
        <taxon>Bacteria</taxon>
        <taxon>Bacillati</taxon>
        <taxon>Bacillota</taxon>
        <taxon>Bacilli</taxon>
        <taxon>Lactobacillales</taxon>
        <taxon>Lactobacillaceae</taxon>
        <taxon>Secundilactobacillus</taxon>
    </lineage>
</organism>
<keyword evidence="7" id="KW-0963">Cytoplasm</keyword>
<keyword evidence="9" id="KW-1185">Reference proteome</keyword>
<dbReference type="Proteomes" id="UP000198374">
    <property type="component" value="Unassembled WGS sequence"/>
</dbReference>
<evidence type="ECO:0000256" key="7">
    <source>
        <dbReference type="HAMAP-Rule" id="MF_00109"/>
    </source>
</evidence>
<feature type="binding site" evidence="7">
    <location>
        <position position="14"/>
    </location>
    <ligand>
        <name>Mg(2+)</name>
        <dbReference type="ChEBI" id="CHEBI:18420"/>
    </ligand>
</feature>
<evidence type="ECO:0000256" key="5">
    <source>
        <dbReference type="ARBA" id="ARBA00022840"/>
    </source>
</evidence>
<feature type="binding site" evidence="7">
    <location>
        <position position="32"/>
    </location>
    <ligand>
        <name>substrate</name>
    </ligand>
</feature>
<dbReference type="InterPro" id="IPR000623">
    <property type="entry name" value="Shikimate_kinase/TSH1"/>
</dbReference>
<dbReference type="HAMAP" id="MF_00109">
    <property type="entry name" value="Shikimate_kinase"/>
    <property type="match status" value="1"/>
</dbReference>
<dbReference type="Gene3D" id="3.40.50.300">
    <property type="entry name" value="P-loop containing nucleotide triphosphate hydrolases"/>
    <property type="match status" value="1"/>
</dbReference>
<dbReference type="PANTHER" id="PTHR21087">
    <property type="entry name" value="SHIKIMATE KINASE"/>
    <property type="match status" value="1"/>
</dbReference>
<dbReference type="InterPro" id="IPR031322">
    <property type="entry name" value="Shikimate/glucono_kinase"/>
</dbReference>